<feature type="compositionally biased region" description="Acidic residues" evidence="11">
    <location>
        <begin position="170"/>
        <end position="190"/>
    </location>
</feature>
<keyword evidence="9" id="KW-0966">Cell projection</keyword>
<dbReference type="Pfam" id="PF15383">
    <property type="entry name" value="TMEM237"/>
    <property type="match status" value="1"/>
</dbReference>
<dbReference type="PANTHER" id="PTHR28388:SF1">
    <property type="entry name" value="TRANSMEMBRANE PROTEIN 237"/>
    <property type="match status" value="1"/>
</dbReference>
<sequence>MADETKDATRKITKKKGLPPLSPKEGDEETTIRPTKRRVKKKTVDENTPPDSNTTKQTTGDEDKPTPRRRRKRSPSQTKGEDVETQPPTETAPRKKKKKPKTQATGEDEDQNTNRTQEKDAQGSKTSLISKEGGTPRKKVAKKKKKVKKAAPEDEYGESPWAEDLKTLEEDIISGDAQDEAEAGEEEEEMEKSGTQKSEGIKKGPLTFLTAPVLRSQPLDKIFIETSSRFKGQNKSAIERQRQEEMKRVPDLTPVEIPRATTIDFAIGSHKIFRVVNLFLHGLIAGLLLWQMVIVFALTSSSFTDDDFLEHYYRLSMPLQASMYFLLALGTVSACDRFDVGNPTRRFVLRALTMQNGAVAIVFSLAALIINIILIKYDDKMYLYKDIADLYADAS</sequence>
<evidence type="ECO:0000256" key="12">
    <source>
        <dbReference type="SAM" id="Phobius"/>
    </source>
</evidence>
<feature type="transmembrane region" description="Helical" evidence="12">
    <location>
        <begin position="318"/>
        <end position="335"/>
    </location>
</feature>
<evidence type="ECO:0000256" key="8">
    <source>
        <dbReference type="ARBA" id="ARBA00023136"/>
    </source>
</evidence>
<reference evidence="13 14" key="1">
    <citation type="submission" date="2019-01" db="EMBL/GenBank/DDBJ databases">
        <title>A draft genome assembly of the solar-powered sea slug Elysia chlorotica.</title>
        <authorList>
            <person name="Cai H."/>
            <person name="Li Q."/>
            <person name="Fang X."/>
            <person name="Li J."/>
            <person name="Curtis N.E."/>
            <person name="Altenburger A."/>
            <person name="Shibata T."/>
            <person name="Feng M."/>
            <person name="Maeda T."/>
            <person name="Schwartz J.A."/>
            <person name="Shigenobu S."/>
            <person name="Lundholm N."/>
            <person name="Nishiyama T."/>
            <person name="Yang H."/>
            <person name="Hasebe M."/>
            <person name="Li S."/>
            <person name="Pierce S.K."/>
            <person name="Wang J."/>
        </authorList>
    </citation>
    <scope>NUCLEOTIDE SEQUENCE [LARGE SCALE GENOMIC DNA]</scope>
    <source>
        <strain evidence="13">EC2010</strain>
        <tissue evidence="13">Whole organism of an adult</tissue>
    </source>
</reference>
<dbReference type="STRING" id="188477.A0A433SNA6"/>
<keyword evidence="8 12" id="KW-0472">Membrane</keyword>
<comment type="subcellular location">
    <subcellularLocation>
        <location evidence="1">Cell projection</location>
        <location evidence="1">Cilium</location>
    </subcellularLocation>
    <subcellularLocation>
        <location evidence="2">Membrane</location>
        <topology evidence="2">Multi-pass membrane protein</topology>
    </subcellularLocation>
</comment>
<evidence type="ECO:0000313" key="13">
    <source>
        <dbReference type="EMBL" id="RUS70722.1"/>
    </source>
</evidence>
<protein>
    <recommendedName>
        <fullName evidence="15">Transmembrane protein 237</fullName>
    </recommendedName>
</protein>
<accession>A0A433SNA6</accession>
<feature type="transmembrane region" description="Helical" evidence="12">
    <location>
        <begin position="278"/>
        <end position="298"/>
    </location>
</feature>
<keyword evidence="4 12" id="KW-0812">Transmembrane</keyword>
<dbReference type="GO" id="GO:0035869">
    <property type="term" value="C:ciliary transition zone"/>
    <property type="evidence" value="ECO:0007669"/>
    <property type="project" value="TreeGrafter"/>
</dbReference>
<feature type="compositionally biased region" description="Basic and acidic residues" evidence="11">
    <location>
        <begin position="191"/>
        <end position="202"/>
    </location>
</feature>
<evidence type="ECO:0000256" key="4">
    <source>
        <dbReference type="ARBA" id="ARBA00022692"/>
    </source>
</evidence>
<keyword evidence="14" id="KW-1185">Reference proteome</keyword>
<feature type="transmembrane region" description="Helical" evidence="12">
    <location>
        <begin position="356"/>
        <end position="375"/>
    </location>
</feature>
<comment type="similarity">
    <text evidence="3">Belongs to the TMEM237 family.</text>
</comment>
<dbReference type="EMBL" id="RQTK01001345">
    <property type="protein sequence ID" value="RUS70722.1"/>
    <property type="molecule type" value="Genomic_DNA"/>
</dbReference>
<gene>
    <name evidence="13" type="ORF">EGW08_021513</name>
</gene>
<evidence type="ECO:0000256" key="5">
    <source>
        <dbReference type="ARBA" id="ARBA00022794"/>
    </source>
</evidence>
<dbReference type="AlphaFoldDB" id="A0A433SNA6"/>
<evidence type="ECO:0000256" key="2">
    <source>
        <dbReference type="ARBA" id="ARBA00004141"/>
    </source>
</evidence>
<evidence type="ECO:0000256" key="9">
    <source>
        <dbReference type="ARBA" id="ARBA00023273"/>
    </source>
</evidence>
<feature type="region of interest" description="Disordered" evidence="11">
    <location>
        <begin position="1"/>
        <end position="202"/>
    </location>
</feature>
<keyword evidence="5" id="KW-0970">Cilium biogenesis/degradation</keyword>
<dbReference type="OrthoDB" id="550113at2759"/>
<feature type="compositionally biased region" description="Basic residues" evidence="11">
    <location>
        <begin position="136"/>
        <end position="149"/>
    </location>
</feature>
<evidence type="ECO:0000256" key="6">
    <source>
        <dbReference type="ARBA" id="ARBA00022989"/>
    </source>
</evidence>
<feature type="compositionally biased region" description="Basic and acidic residues" evidence="11">
    <location>
        <begin position="1"/>
        <end position="10"/>
    </location>
</feature>
<dbReference type="PANTHER" id="PTHR28388">
    <property type="entry name" value="TRANSMEMBRANE PROTEIN 237"/>
    <property type="match status" value="1"/>
</dbReference>
<keyword evidence="6 12" id="KW-1133">Transmembrane helix</keyword>
<feature type="compositionally biased region" description="Polar residues" evidence="11">
    <location>
        <begin position="49"/>
        <end position="58"/>
    </location>
</feature>
<dbReference type="Proteomes" id="UP000271974">
    <property type="component" value="Unassembled WGS sequence"/>
</dbReference>
<comment type="function">
    <text evidence="10">Component of the transition zone in primary cilia. Required for ciliogenesis.</text>
</comment>
<proteinExistence type="inferred from homology"/>
<evidence type="ECO:0000256" key="10">
    <source>
        <dbReference type="ARBA" id="ARBA00025631"/>
    </source>
</evidence>
<evidence type="ECO:0000256" key="3">
    <source>
        <dbReference type="ARBA" id="ARBA00008783"/>
    </source>
</evidence>
<comment type="caution">
    <text evidence="13">The sequence shown here is derived from an EMBL/GenBank/DDBJ whole genome shotgun (WGS) entry which is preliminary data.</text>
</comment>
<evidence type="ECO:0000313" key="14">
    <source>
        <dbReference type="Proteomes" id="UP000271974"/>
    </source>
</evidence>
<organism evidence="13 14">
    <name type="scientific">Elysia chlorotica</name>
    <name type="common">Eastern emerald elysia</name>
    <name type="synonym">Sea slug</name>
    <dbReference type="NCBI Taxonomy" id="188477"/>
    <lineage>
        <taxon>Eukaryota</taxon>
        <taxon>Metazoa</taxon>
        <taxon>Spiralia</taxon>
        <taxon>Lophotrochozoa</taxon>
        <taxon>Mollusca</taxon>
        <taxon>Gastropoda</taxon>
        <taxon>Heterobranchia</taxon>
        <taxon>Euthyneura</taxon>
        <taxon>Panpulmonata</taxon>
        <taxon>Sacoglossa</taxon>
        <taxon>Placobranchoidea</taxon>
        <taxon>Plakobranchidae</taxon>
        <taxon>Elysia</taxon>
    </lineage>
</organism>
<evidence type="ECO:0000256" key="7">
    <source>
        <dbReference type="ARBA" id="ARBA00023069"/>
    </source>
</evidence>
<evidence type="ECO:0000256" key="1">
    <source>
        <dbReference type="ARBA" id="ARBA00004138"/>
    </source>
</evidence>
<evidence type="ECO:0000256" key="11">
    <source>
        <dbReference type="SAM" id="MobiDB-lite"/>
    </source>
</evidence>
<dbReference type="GO" id="GO:0060271">
    <property type="term" value="P:cilium assembly"/>
    <property type="evidence" value="ECO:0007669"/>
    <property type="project" value="TreeGrafter"/>
</dbReference>
<dbReference type="GO" id="GO:0016020">
    <property type="term" value="C:membrane"/>
    <property type="evidence" value="ECO:0007669"/>
    <property type="project" value="UniProtKB-SubCell"/>
</dbReference>
<evidence type="ECO:0008006" key="15">
    <source>
        <dbReference type="Google" id="ProtNLM"/>
    </source>
</evidence>
<name>A0A433SNA6_ELYCH</name>
<keyword evidence="7" id="KW-0969">Cilium</keyword>
<feature type="non-terminal residue" evidence="13">
    <location>
        <position position="395"/>
    </location>
</feature>
<dbReference type="InterPro" id="IPR029409">
    <property type="entry name" value="TMEM237"/>
</dbReference>